<dbReference type="InterPro" id="IPR018201">
    <property type="entry name" value="Ketoacyl_synth_AS"/>
</dbReference>
<keyword evidence="3" id="KW-0808">Transferase</keyword>
<feature type="region of interest" description="N-terminal hotdog fold" evidence="4">
    <location>
        <begin position="1284"/>
        <end position="1417"/>
    </location>
</feature>
<evidence type="ECO:0000256" key="4">
    <source>
        <dbReference type="PROSITE-ProRule" id="PRU01363"/>
    </source>
</evidence>
<dbReference type="CDD" id="cd00833">
    <property type="entry name" value="PKS"/>
    <property type="match status" value="1"/>
</dbReference>
<feature type="region of interest" description="Disordered" evidence="5">
    <location>
        <begin position="1612"/>
        <end position="1632"/>
    </location>
</feature>
<evidence type="ECO:0000313" key="10">
    <source>
        <dbReference type="Proteomes" id="UP001220324"/>
    </source>
</evidence>
<dbReference type="InterPro" id="IPR049900">
    <property type="entry name" value="PKS_mFAS_DH"/>
</dbReference>
<dbReference type="InterPro" id="IPR032088">
    <property type="entry name" value="SAT"/>
</dbReference>
<dbReference type="Pfam" id="PF16073">
    <property type="entry name" value="SAT"/>
    <property type="match status" value="1"/>
</dbReference>
<dbReference type="Gene3D" id="3.30.70.3290">
    <property type="match status" value="1"/>
</dbReference>
<dbReference type="PANTHER" id="PTHR43775:SF40">
    <property type="entry name" value="NORSOLORINIC ACID SYNTHASE STCA"/>
    <property type="match status" value="1"/>
</dbReference>
<keyword evidence="2" id="KW-0597">Phosphoprotein</keyword>
<dbReference type="Gene3D" id="1.10.1200.10">
    <property type="entry name" value="ACP-like"/>
    <property type="match status" value="1"/>
</dbReference>
<dbReference type="SUPFAM" id="SSF55048">
    <property type="entry name" value="Probable ACP-binding domain of malonyl-CoA ACP transacylase"/>
    <property type="match status" value="1"/>
</dbReference>
<dbReference type="EMBL" id="JAQIZZ010000008">
    <property type="protein sequence ID" value="KAJ5525439.1"/>
    <property type="molecule type" value="Genomic_DNA"/>
</dbReference>
<dbReference type="InterPro" id="IPR030918">
    <property type="entry name" value="PT_fungal_PKS"/>
</dbReference>
<dbReference type="PANTHER" id="PTHR43775">
    <property type="entry name" value="FATTY ACID SYNTHASE"/>
    <property type="match status" value="1"/>
</dbReference>
<comment type="caution">
    <text evidence="9">The sequence shown here is derived from an EMBL/GenBank/DDBJ whole genome shotgun (WGS) entry which is preliminary data.</text>
</comment>
<dbReference type="PROSITE" id="PS52019">
    <property type="entry name" value="PKS_MFAS_DH"/>
    <property type="match status" value="1"/>
</dbReference>
<dbReference type="Pfam" id="PF02801">
    <property type="entry name" value="Ketoacyl-synt_C"/>
    <property type="match status" value="1"/>
</dbReference>
<dbReference type="NCBIfam" id="TIGR04532">
    <property type="entry name" value="PT_fungal_PKS"/>
    <property type="match status" value="1"/>
</dbReference>
<dbReference type="Gene3D" id="3.40.47.10">
    <property type="match status" value="1"/>
</dbReference>
<feature type="domain" description="Ketosynthase family 3 (KS3)" evidence="7">
    <location>
        <begin position="376"/>
        <end position="804"/>
    </location>
</feature>
<feature type="active site" description="Proton acceptor; for dehydratase activity" evidence="4">
    <location>
        <position position="1316"/>
    </location>
</feature>
<dbReference type="SUPFAM" id="SSF53901">
    <property type="entry name" value="Thiolase-like"/>
    <property type="match status" value="1"/>
</dbReference>
<dbReference type="InterPro" id="IPR020841">
    <property type="entry name" value="PKS_Beta-ketoAc_synthase_dom"/>
</dbReference>
<dbReference type="Pfam" id="PF00975">
    <property type="entry name" value="Thioesterase"/>
    <property type="match status" value="1"/>
</dbReference>
<gene>
    <name evidence="9" type="ORF">N7494_012089</name>
</gene>
<evidence type="ECO:0000256" key="3">
    <source>
        <dbReference type="ARBA" id="ARBA00022679"/>
    </source>
</evidence>
<dbReference type="Pfam" id="PF00109">
    <property type="entry name" value="ketoacyl-synt"/>
    <property type="match status" value="1"/>
</dbReference>
<evidence type="ECO:0000313" key="9">
    <source>
        <dbReference type="EMBL" id="KAJ5525439.1"/>
    </source>
</evidence>
<feature type="compositionally biased region" description="Polar residues" evidence="5">
    <location>
        <begin position="1615"/>
        <end position="1632"/>
    </location>
</feature>
<evidence type="ECO:0000259" key="7">
    <source>
        <dbReference type="PROSITE" id="PS52004"/>
    </source>
</evidence>
<dbReference type="PROSITE" id="PS52004">
    <property type="entry name" value="KS3_2"/>
    <property type="match status" value="1"/>
</dbReference>
<dbReference type="InterPro" id="IPR029058">
    <property type="entry name" value="AB_hydrolase_fold"/>
</dbReference>
<feature type="domain" description="PKS/mFAS DH" evidence="8">
    <location>
        <begin position="1284"/>
        <end position="1599"/>
    </location>
</feature>
<evidence type="ECO:0000256" key="1">
    <source>
        <dbReference type="ARBA" id="ARBA00022450"/>
    </source>
</evidence>
<dbReference type="InterPro" id="IPR001227">
    <property type="entry name" value="Ac_transferase_dom_sf"/>
</dbReference>
<dbReference type="Pfam" id="PF22621">
    <property type="entry name" value="CurL-like_PKS_C"/>
    <property type="match status" value="1"/>
</dbReference>
<sequence>MESPYQLFVFGDLNYDFEPSLVALCGLQDNAQLTSFFERTAFSLRTHISSLPLAKRAAFPKFTTLSELLAKLRSTDAVHPALQQALILVLQFGSFIHHFTQPGRVYPTHADTHLTGLCTGLLTAVTISCCSSLSELVPSAVDSVVLAFRTGLLVEDVRVRIEQSASKRDSWSVVIPGLEKNVAIEALKNYIIDKGVPLASSPYISAYAHNGITLSGPSCVLDDLLSSGYLTRSSGLKTRIYTPFHAPHLYDESNVEEVLRTISGDRTELQSSRIAVQASRGQISPGTGMASLLHVALEEILLQPLRLDTILEGVTEGILKTGAATCKIVPVATPTTKTFLTAVQNAGIQDVVVDSSMNGPSTPEISMVSESGHLGSSKLAIVGYSGRYPGANSNEAFWQLLEEARDMASITPKQRWDVNTHVDPTLKKKNTSGTPFGCWLTDPGLFDAKFFGMSPREAPQVDPAQRLSLMTAYEAMENAGMVSDATPSTQRDRVGVFIGTTSNDWGETNSSQDVDTYYIPGSCRAFIPGRQNYFYKFSGPSYSVDTACSSSLAAMHLACNALWRGDIDTAISGGTNVMTNPDITAGLDRGYFLSRTGNCKTFDDDADGYCRGEGVVSMVIKRLEDAIADNDPIRAVILGAYTNHSAEAESITRPHVGAQKAIFERILTTAAVDPATVSYIEMHGTGTQAGDAREMDSVLSTFANQPRQNPIHLGSAKANVGHGESVSGIIALTKVLMMMEKNSIPPHIGIKTKINHKFPTDLAERNVFIADKLTPWIGSKDQPRRAMVNNFSAAGGNSSVLVEDASSWTKSNSAEDDPRSFHPVAVSAKSRTALLAGIRDLISYIERESPSLPSLGYTTTARRAHHRYRVMVSGGNLQEISAQLERCLVEPESLSGPRVASSVVFAFTGQGAQYPGMARELLSFRSFRTDMEQFDRIAQKQGFPPIIPLITATNGEITDFEPLVVQLATTCSQMAMAKLWRSWGIEPAAVVGHSLGEYAALNVAGVLSDVDTIYLTGRRAQLLQEKCSRDTHSMLAVSISVDDVSNLLAGLKVEIACKNAPTEVVLSGTSIAIDQAEKVLNQAGVKKMSRLRVPYAFHSTQVDPILDMFETVAAGVQFHKPQIPLLSPLLGHTIETEGTINPRYLARHAREPVDFSKALQSATLDKIITDKSTWIEIGPHPVVVGLVKANLGPVAVLPTLQRKRDIWKVLTSTLSTLYVSGHTFQWSEYHRDFTRSLEVLRLPNYNWDLTNYWMQYVNDWSLYKGDAAFLSGAKAPPLSTTCVHRLIEEKHDSAEITVVGESDLLRDDLDPFVRGHRVNGVALCTPSVYAEMALVLGDYIRKSSPKWTECLVDVQHMDVQKPLAVKSKGKGPQLLRCRVTLDIITEKALVQFYSVTPEGKTLVKHAECSITFPSAADAEAAAQASAGEILKHMIELRQGIEDNDRVQKLAGSTGYQLVSSLASYDAEYKGVIEVVMDSKNLEAVAKVKCNPVTAHGTKVAGKYKVNPYLIDNFGQPALFIMNANDHADLDKEVFVNHGWTSLHFYKEVSVEKVYHSYVKMTGPKEDGMYSGDMTVFEGDEVVACFRGIKAQGVPRRLMDYIVRMRDDTQIGLPGPTNSLQPVRPANGTTQTGAAEAAVPVQNELVEEPSLSSWSAALKIISEESGVPVADLTNDKAFADLGVDSLLSLLCASRFREELGLAHESTIFEDYATVGELRDFWKQGTTSTGDRSIVTGNDAILDSMFHHENVQEDSSSSPSTPSDSGSSIEENIIPTPLTEVQAFLGKPNAKASSLLLQGNPASSTTSKTIFLLPDGSGSASSYGSLPMIDPSLAVVALNCPYMKEPSSYPVGIEHVASLYVKEIKRRQPCGPYALGGWSVGGIFAYHCAQLLAEEGEVVSDLVLLDCPVPRGLDHLPKRYFDYCERIGLLGVVHSGTGERKAVPPWLIPHFEACVNSLHDYHASIFEPDHSAPTTHVIWACDSIDAHVDDKFEHRDDDPEGLKFLTVARQDYGPCGWETLLPEAKMRFARVRGANHFSMMKGDLAANLSEIIKHALMD</sequence>
<dbReference type="Pfam" id="PF00550">
    <property type="entry name" value="PP-binding"/>
    <property type="match status" value="1"/>
</dbReference>
<dbReference type="InterPro" id="IPR050091">
    <property type="entry name" value="PKS_NRPS_Biosynth_Enz"/>
</dbReference>
<feature type="active site" description="Proton donor; for dehydratase activity" evidence="4">
    <location>
        <position position="1511"/>
    </location>
</feature>
<dbReference type="InterPro" id="IPR016039">
    <property type="entry name" value="Thiolase-like"/>
</dbReference>
<dbReference type="InterPro" id="IPR016035">
    <property type="entry name" value="Acyl_Trfase/lysoPLipase"/>
</dbReference>
<dbReference type="GO" id="GO:0017000">
    <property type="term" value="P:antibiotic biosynthetic process"/>
    <property type="evidence" value="ECO:0007669"/>
    <property type="project" value="UniProtKB-ARBA"/>
</dbReference>
<dbReference type="GO" id="GO:0004312">
    <property type="term" value="F:fatty acid synthase activity"/>
    <property type="evidence" value="ECO:0007669"/>
    <property type="project" value="TreeGrafter"/>
</dbReference>
<dbReference type="PROSITE" id="PS00606">
    <property type="entry name" value="KS3_1"/>
    <property type="match status" value="1"/>
</dbReference>
<organism evidence="9 10">
    <name type="scientific">Penicillium frequentans</name>
    <dbReference type="NCBI Taxonomy" id="3151616"/>
    <lineage>
        <taxon>Eukaryota</taxon>
        <taxon>Fungi</taxon>
        <taxon>Dikarya</taxon>
        <taxon>Ascomycota</taxon>
        <taxon>Pezizomycotina</taxon>
        <taxon>Eurotiomycetes</taxon>
        <taxon>Eurotiomycetidae</taxon>
        <taxon>Eurotiales</taxon>
        <taxon>Aspergillaceae</taxon>
        <taxon>Penicillium</taxon>
    </lineage>
</organism>
<dbReference type="FunFam" id="3.40.366.10:FF:000002">
    <property type="entry name" value="Probable polyketide synthase 2"/>
    <property type="match status" value="1"/>
</dbReference>
<feature type="region of interest" description="C-terminal hotdog fold" evidence="4">
    <location>
        <begin position="1445"/>
        <end position="1599"/>
    </location>
</feature>
<dbReference type="SMART" id="SM00825">
    <property type="entry name" value="PKS_KS"/>
    <property type="match status" value="1"/>
</dbReference>
<dbReference type="InterPro" id="IPR014031">
    <property type="entry name" value="Ketoacyl_synth_C"/>
</dbReference>
<dbReference type="InterPro" id="IPR036736">
    <property type="entry name" value="ACP-like_sf"/>
</dbReference>
<name>A0AAD6GBA8_9EURO</name>
<feature type="region of interest" description="Disordered" evidence="5">
    <location>
        <begin position="1748"/>
        <end position="1769"/>
    </location>
</feature>
<feature type="compositionally biased region" description="Low complexity" evidence="5">
    <location>
        <begin position="1752"/>
        <end position="1766"/>
    </location>
</feature>
<keyword evidence="1" id="KW-0596">Phosphopantetheine</keyword>
<dbReference type="Gene3D" id="3.40.50.1820">
    <property type="entry name" value="alpha/beta hydrolase"/>
    <property type="match status" value="1"/>
</dbReference>
<dbReference type="PROSITE" id="PS50075">
    <property type="entry name" value="CARRIER"/>
    <property type="match status" value="1"/>
</dbReference>
<dbReference type="Gene3D" id="3.40.366.10">
    <property type="entry name" value="Malonyl-Coenzyme A Acyl Carrier Protein, domain 2"/>
    <property type="match status" value="2"/>
</dbReference>
<dbReference type="InterPro" id="IPR009081">
    <property type="entry name" value="PP-bd_ACP"/>
</dbReference>
<dbReference type="InterPro" id="IPR014030">
    <property type="entry name" value="Ketoacyl_synth_N"/>
</dbReference>
<feature type="domain" description="Carrier" evidence="6">
    <location>
        <begin position="1647"/>
        <end position="1724"/>
    </location>
</feature>
<accession>A0AAD6GBA8</accession>
<dbReference type="SUPFAM" id="SSF47336">
    <property type="entry name" value="ACP-like"/>
    <property type="match status" value="1"/>
</dbReference>
<evidence type="ECO:0000256" key="2">
    <source>
        <dbReference type="ARBA" id="ARBA00022553"/>
    </source>
</evidence>
<evidence type="ECO:0000259" key="6">
    <source>
        <dbReference type="PROSITE" id="PS50075"/>
    </source>
</evidence>
<dbReference type="InterPro" id="IPR016036">
    <property type="entry name" value="Malonyl_transacylase_ACP-bd"/>
</dbReference>
<reference evidence="9 10" key="1">
    <citation type="journal article" date="2023" name="IMA Fungus">
        <title>Comparative genomic study of the Penicillium genus elucidates a diverse pangenome and 15 lateral gene transfer events.</title>
        <authorList>
            <person name="Petersen C."/>
            <person name="Sorensen T."/>
            <person name="Nielsen M.R."/>
            <person name="Sondergaard T.E."/>
            <person name="Sorensen J.L."/>
            <person name="Fitzpatrick D.A."/>
            <person name="Frisvad J.C."/>
            <person name="Nielsen K.L."/>
        </authorList>
    </citation>
    <scope>NUCLEOTIDE SEQUENCE [LARGE SCALE GENOMIC DNA]</scope>
    <source>
        <strain evidence="9 10">IBT 35679</strain>
    </source>
</reference>
<dbReference type="SUPFAM" id="SSF53474">
    <property type="entry name" value="alpha/beta-Hydrolases"/>
    <property type="match status" value="1"/>
</dbReference>
<dbReference type="InterPro" id="IPR042104">
    <property type="entry name" value="PKS_dehydratase_sf"/>
</dbReference>
<dbReference type="Proteomes" id="UP001220324">
    <property type="component" value="Unassembled WGS sequence"/>
</dbReference>
<dbReference type="InterPro" id="IPR014043">
    <property type="entry name" value="Acyl_transferase_dom"/>
</dbReference>
<dbReference type="GO" id="GO:0006633">
    <property type="term" value="P:fatty acid biosynthetic process"/>
    <property type="evidence" value="ECO:0007669"/>
    <property type="project" value="InterPro"/>
</dbReference>
<dbReference type="Pfam" id="PF00698">
    <property type="entry name" value="Acyl_transf_1"/>
    <property type="match status" value="1"/>
</dbReference>
<dbReference type="InterPro" id="IPR001031">
    <property type="entry name" value="Thioesterase"/>
</dbReference>
<dbReference type="GO" id="GO:0044550">
    <property type="term" value="P:secondary metabolite biosynthetic process"/>
    <property type="evidence" value="ECO:0007669"/>
    <property type="project" value="UniProtKB-ARBA"/>
</dbReference>
<dbReference type="Gene3D" id="3.10.129.110">
    <property type="entry name" value="Polyketide synthase dehydratase"/>
    <property type="match status" value="1"/>
</dbReference>
<protein>
    <submittedName>
        <fullName evidence="9">Polyketide synthase</fullName>
    </submittedName>
</protein>
<dbReference type="SUPFAM" id="SSF52151">
    <property type="entry name" value="FabD/lysophospholipase-like"/>
    <property type="match status" value="1"/>
</dbReference>
<dbReference type="GO" id="GO:0004315">
    <property type="term" value="F:3-oxoacyl-[acyl-carrier-protein] synthase activity"/>
    <property type="evidence" value="ECO:0007669"/>
    <property type="project" value="InterPro"/>
</dbReference>
<evidence type="ECO:0000256" key="5">
    <source>
        <dbReference type="SAM" id="MobiDB-lite"/>
    </source>
</evidence>
<keyword evidence="10" id="KW-1185">Reference proteome</keyword>
<evidence type="ECO:0000259" key="8">
    <source>
        <dbReference type="PROSITE" id="PS52019"/>
    </source>
</evidence>
<dbReference type="SMART" id="SM00827">
    <property type="entry name" value="PKS_AT"/>
    <property type="match status" value="1"/>
</dbReference>
<proteinExistence type="predicted"/>